<evidence type="ECO:0008006" key="5">
    <source>
        <dbReference type="Google" id="ProtNLM"/>
    </source>
</evidence>
<reference evidence="3 4" key="1">
    <citation type="submission" date="2024-01" db="EMBL/GenBank/DDBJ databases">
        <title>Complete Genome Sequence of Alkalicoccus halolimnae BZ-SZ-XJ29T, a Moderately Halophilic Bacterium Isolated from a Salt Lake.</title>
        <authorList>
            <person name="Zhao B."/>
        </authorList>
    </citation>
    <scope>NUCLEOTIDE SEQUENCE [LARGE SCALE GENOMIC DNA]</scope>
    <source>
        <strain evidence="3 4">BZ-SZ-XJ29</strain>
    </source>
</reference>
<evidence type="ECO:0000256" key="1">
    <source>
        <dbReference type="SAM" id="Coils"/>
    </source>
</evidence>
<organism evidence="3 4">
    <name type="scientific">Alkalicoccus halolimnae</name>
    <dbReference type="NCBI Taxonomy" id="1667239"/>
    <lineage>
        <taxon>Bacteria</taxon>
        <taxon>Bacillati</taxon>
        <taxon>Bacillota</taxon>
        <taxon>Bacilli</taxon>
        <taxon>Bacillales</taxon>
        <taxon>Bacillaceae</taxon>
        <taxon>Alkalicoccus</taxon>
    </lineage>
</organism>
<dbReference type="Proteomes" id="UP000321816">
    <property type="component" value="Chromosome"/>
</dbReference>
<protein>
    <recommendedName>
        <fullName evidence="5">PspA/IM30 family protein</fullName>
    </recommendedName>
</protein>
<sequence length="200" mass="23591">MNNVWERMKEIMKQDWEKLAGDRSLQKAAADNFSAKHTKTEKLEKKLQAQKQLLAAYEKERDEVDVTIAAKRRQLHLAREENEDVLAAYAEKEIAAYELRRDRLASVINEAEEQQRELEEAFQELKHQLRDMELDQLEARRKEDAAQLRREMSVMKAKPSEEKAVPEEADESKMNDMERQLMLLEKRHTPKDNPADFLNK</sequence>
<proteinExistence type="predicted"/>
<dbReference type="AlphaFoldDB" id="A0A5C7F587"/>
<evidence type="ECO:0000256" key="2">
    <source>
        <dbReference type="SAM" id="MobiDB-lite"/>
    </source>
</evidence>
<dbReference type="OrthoDB" id="2969502at2"/>
<feature type="coiled-coil region" evidence="1">
    <location>
        <begin position="40"/>
        <end position="142"/>
    </location>
</feature>
<evidence type="ECO:0000313" key="4">
    <source>
        <dbReference type="Proteomes" id="UP000321816"/>
    </source>
</evidence>
<keyword evidence="4" id="KW-1185">Reference proteome</keyword>
<name>A0A5C7F587_9BACI</name>
<keyword evidence="1" id="KW-0175">Coiled coil</keyword>
<accession>A0A5C7F587</accession>
<evidence type="ECO:0000313" key="3">
    <source>
        <dbReference type="EMBL" id="WWD79201.1"/>
    </source>
</evidence>
<feature type="region of interest" description="Disordered" evidence="2">
    <location>
        <begin position="143"/>
        <end position="174"/>
    </location>
</feature>
<gene>
    <name evidence="3" type="ORF">FTX54_012335</name>
</gene>
<dbReference type="KEGG" id="ahal:FTX54_012335"/>
<dbReference type="RefSeq" id="WP_147803490.1">
    <property type="nucleotide sequence ID" value="NZ_CP144914.1"/>
</dbReference>
<dbReference type="EMBL" id="CP144914">
    <property type="protein sequence ID" value="WWD79201.1"/>
    <property type="molecule type" value="Genomic_DNA"/>
</dbReference>